<name>A0A0B6Y7H8_9EUPU</name>
<feature type="region of interest" description="Disordered" evidence="1">
    <location>
        <begin position="1"/>
        <end position="20"/>
    </location>
</feature>
<organism evidence="2">
    <name type="scientific">Arion vulgaris</name>
    <dbReference type="NCBI Taxonomy" id="1028688"/>
    <lineage>
        <taxon>Eukaryota</taxon>
        <taxon>Metazoa</taxon>
        <taxon>Spiralia</taxon>
        <taxon>Lophotrochozoa</taxon>
        <taxon>Mollusca</taxon>
        <taxon>Gastropoda</taxon>
        <taxon>Heterobranchia</taxon>
        <taxon>Euthyneura</taxon>
        <taxon>Panpulmonata</taxon>
        <taxon>Eupulmonata</taxon>
        <taxon>Stylommatophora</taxon>
        <taxon>Helicina</taxon>
        <taxon>Arionoidea</taxon>
        <taxon>Arionidae</taxon>
        <taxon>Arion</taxon>
    </lineage>
</organism>
<evidence type="ECO:0000313" key="2">
    <source>
        <dbReference type="EMBL" id="CEK52094.1"/>
    </source>
</evidence>
<accession>A0A0B6Y7H8</accession>
<dbReference type="EMBL" id="HACG01005229">
    <property type="protein sequence ID" value="CEK52094.1"/>
    <property type="molecule type" value="Transcribed_RNA"/>
</dbReference>
<sequence length="57" mass="6631">MRENANGLDLPPKQPNSITRYALDWNPQGKSGAMRPTNIWHRFVVEVRVIEALWKID</sequence>
<proteinExistence type="predicted"/>
<reference evidence="2" key="1">
    <citation type="submission" date="2014-12" db="EMBL/GenBank/DDBJ databases">
        <title>Insight into the proteome of Arion vulgaris.</title>
        <authorList>
            <person name="Aradska J."/>
            <person name="Bulat T."/>
            <person name="Smidak R."/>
            <person name="Sarate P."/>
            <person name="Gangsoo J."/>
            <person name="Sialana F."/>
            <person name="Bilban M."/>
            <person name="Lubec G."/>
        </authorList>
    </citation>
    <scope>NUCLEOTIDE SEQUENCE</scope>
    <source>
        <tissue evidence="2">Skin</tissue>
    </source>
</reference>
<protein>
    <submittedName>
        <fullName evidence="2">Uncharacterized protein</fullName>
    </submittedName>
</protein>
<evidence type="ECO:0000256" key="1">
    <source>
        <dbReference type="SAM" id="MobiDB-lite"/>
    </source>
</evidence>
<dbReference type="AlphaFoldDB" id="A0A0B6Y7H8"/>
<gene>
    <name evidence="2" type="primary">ORF15471</name>
</gene>